<dbReference type="GO" id="GO:0009897">
    <property type="term" value="C:external side of plasma membrane"/>
    <property type="evidence" value="ECO:0007669"/>
    <property type="project" value="TreeGrafter"/>
</dbReference>
<dbReference type="GO" id="GO:0098609">
    <property type="term" value="P:cell-cell adhesion"/>
    <property type="evidence" value="ECO:0007669"/>
    <property type="project" value="TreeGrafter"/>
</dbReference>
<evidence type="ECO:0000256" key="9">
    <source>
        <dbReference type="ARBA" id="ARBA00023180"/>
    </source>
</evidence>
<dbReference type="InterPro" id="IPR000413">
    <property type="entry name" value="Integrin_alpha"/>
</dbReference>
<dbReference type="GO" id="GO:0007160">
    <property type="term" value="P:cell-matrix adhesion"/>
    <property type="evidence" value="ECO:0007669"/>
    <property type="project" value="TreeGrafter"/>
</dbReference>
<comment type="similarity">
    <text evidence="2 11">Belongs to the integrin alpha chain family.</text>
</comment>
<evidence type="ECO:0000256" key="5">
    <source>
        <dbReference type="ARBA" id="ARBA00022989"/>
    </source>
</evidence>
<feature type="domain" description="Integrin alpha second immunoglobulin-like" evidence="14">
    <location>
        <begin position="211"/>
        <end position="367"/>
    </location>
</feature>
<dbReference type="PRINTS" id="PR01185">
    <property type="entry name" value="INTEGRINA"/>
</dbReference>
<dbReference type="Gene3D" id="2.60.40.1530">
    <property type="entry name" value="ntegrin, alpha v. Chain A, domain 4"/>
    <property type="match status" value="2"/>
</dbReference>
<accession>A0A5C6MJE1</accession>
<dbReference type="PROSITE" id="PS51470">
    <property type="entry name" value="FG_GAP"/>
    <property type="match status" value="1"/>
</dbReference>
<feature type="domain" description="Integrin alpha third immunoglobulin-like" evidence="15">
    <location>
        <begin position="373"/>
        <end position="466"/>
    </location>
</feature>
<dbReference type="EMBL" id="RHFK02000022">
    <property type="protein sequence ID" value="TWW55304.1"/>
    <property type="molecule type" value="Genomic_DNA"/>
</dbReference>
<dbReference type="Gene3D" id="2.130.10.130">
    <property type="entry name" value="Integrin alpha, N-terminal"/>
    <property type="match status" value="1"/>
</dbReference>
<evidence type="ECO:0000259" key="13">
    <source>
        <dbReference type="Pfam" id="PF08441"/>
    </source>
</evidence>
<evidence type="ECO:0000256" key="11">
    <source>
        <dbReference type="RuleBase" id="RU003762"/>
    </source>
</evidence>
<keyword evidence="17" id="KW-1185">Reference proteome</keyword>
<dbReference type="AlphaFoldDB" id="A0A5C6MJE1"/>
<keyword evidence="4 11" id="KW-0130">Cell adhesion</keyword>
<sequence length="614" mass="68883">MFSFLQVLSSRSRSVTLFGYSLSGNLDVDDNLYPDLAVGSLSDSVFVYRARPVVRVSSTLRVTPDKIDITKEQCDKRTCYFTAQACFSYISHLESFNPKLILNYTFEADIRKSNVRLPPRVGFLGVPRGKLELPGQDMEICTDIKLRLLRDFKDRLHSIPVSVTMSLGSSTQWTSEHVTPILDRFQPNNKVSEITLLNTAAAQRQRQHCKQLHLQYDFCSRQTEMDKSCSDRSAAEDDWTLCPSVREDGVAVITPTEEDIALELTVTNWGGDDAHQTRSIISLPDTLRYSDIVSTASEPKVDCTVNDKGTLIDCGLGNPIQRDAEVTFCVMLTTSGISLSTKAVNITLQLQTTSRQDLKPVEAVAKVFFELKLQLYGLTRPSQVSFGQSLEGKSTIKSAEDIGAAVQYEFRITNLGRSLKSFTNASLNLFWPKENSAGKWLLYLSHTSSKGVQSVPCSPVNEIDHLKDVKTCTDGLRCVEIHCPLQGLDSTAMVVLHSRLWNTTFLEDYSSFNYLMITVDATLSLTNSPENTGLKSDRLSTQVKLTVFMEREIEYFTKVAWWIIFLTVIALLLLLAMMVFLLSMRGCIHWPTRNQKPQAEDPNQETLHLKDGIS</sequence>
<dbReference type="Gene3D" id="2.60.40.1510">
    <property type="entry name" value="ntegrin, alpha v. Chain A, domain 3"/>
    <property type="match status" value="1"/>
</dbReference>
<comment type="subcellular location">
    <subcellularLocation>
        <location evidence="1 11">Membrane</location>
        <topology evidence="1 11">Single-pass type I membrane protein</topology>
    </subcellularLocation>
</comment>
<reference evidence="16 17" key="1">
    <citation type="submission" date="2019-04" db="EMBL/GenBank/DDBJ databases">
        <title>Chromosome genome assembly for Takifugu flavidus.</title>
        <authorList>
            <person name="Xiao S."/>
        </authorList>
    </citation>
    <scope>NUCLEOTIDE SEQUENCE [LARGE SCALE GENOMIC DNA]</scope>
    <source>
        <strain evidence="16">HTHZ2018</strain>
        <tissue evidence="16">Muscle</tissue>
    </source>
</reference>
<protein>
    <submittedName>
        <fullName evidence="16">Integrin alpha-6 VLA-6</fullName>
    </submittedName>
</protein>
<keyword evidence="5 11" id="KW-1133">Transmembrane helix</keyword>
<feature type="transmembrane region" description="Helical" evidence="11">
    <location>
        <begin position="559"/>
        <end position="583"/>
    </location>
</feature>
<feature type="repeat" description="FG-GAP" evidence="10">
    <location>
        <begin position="5"/>
        <end position="65"/>
    </location>
</feature>
<evidence type="ECO:0000256" key="6">
    <source>
        <dbReference type="ARBA" id="ARBA00023037"/>
    </source>
</evidence>
<dbReference type="InterPro" id="IPR013649">
    <property type="entry name" value="Integrin_alpha_Ig-like_1"/>
</dbReference>
<dbReference type="GO" id="GO:0033627">
    <property type="term" value="P:cell adhesion mediated by integrin"/>
    <property type="evidence" value="ECO:0007669"/>
    <property type="project" value="TreeGrafter"/>
</dbReference>
<feature type="domain" description="Integrin alpha third immunoglobulin-like" evidence="15">
    <location>
        <begin position="471"/>
        <end position="549"/>
    </location>
</feature>
<evidence type="ECO:0000313" key="16">
    <source>
        <dbReference type="EMBL" id="TWW55304.1"/>
    </source>
</evidence>
<evidence type="ECO:0000256" key="1">
    <source>
        <dbReference type="ARBA" id="ARBA00004479"/>
    </source>
</evidence>
<dbReference type="InterPro" id="IPR013519">
    <property type="entry name" value="Int_alpha_beta-p"/>
</dbReference>
<evidence type="ECO:0000256" key="2">
    <source>
        <dbReference type="ARBA" id="ARBA00008054"/>
    </source>
</evidence>
<dbReference type="Proteomes" id="UP000324091">
    <property type="component" value="Chromosome 9"/>
</dbReference>
<evidence type="ECO:0000313" key="17">
    <source>
        <dbReference type="Proteomes" id="UP000324091"/>
    </source>
</evidence>
<evidence type="ECO:0000256" key="7">
    <source>
        <dbReference type="ARBA" id="ARBA00023136"/>
    </source>
</evidence>
<dbReference type="SUPFAM" id="SSF69318">
    <property type="entry name" value="Integrin alpha N-terminal domain"/>
    <property type="match status" value="1"/>
</dbReference>
<dbReference type="Pfam" id="PF20805">
    <property type="entry name" value="Integrin_A_Ig_2"/>
    <property type="match status" value="1"/>
</dbReference>
<dbReference type="PANTHER" id="PTHR23220">
    <property type="entry name" value="INTEGRIN ALPHA"/>
    <property type="match status" value="1"/>
</dbReference>
<organism evidence="16 17">
    <name type="scientific">Takifugu flavidus</name>
    <name type="common">sansaifugu</name>
    <dbReference type="NCBI Taxonomy" id="433684"/>
    <lineage>
        <taxon>Eukaryota</taxon>
        <taxon>Metazoa</taxon>
        <taxon>Chordata</taxon>
        <taxon>Craniata</taxon>
        <taxon>Vertebrata</taxon>
        <taxon>Euteleostomi</taxon>
        <taxon>Actinopterygii</taxon>
        <taxon>Neopterygii</taxon>
        <taxon>Teleostei</taxon>
        <taxon>Neoteleostei</taxon>
        <taxon>Acanthomorphata</taxon>
        <taxon>Eupercaria</taxon>
        <taxon>Tetraodontiformes</taxon>
        <taxon>Tetradontoidea</taxon>
        <taxon>Tetraodontidae</taxon>
        <taxon>Takifugu</taxon>
    </lineage>
</organism>
<dbReference type="Pfam" id="PF20806">
    <property type="entry name" value="Integrin_A_Ig_3"/>
    <property type="match status" value="2"/>
</dbReference>
<evidence type="ECO:0000256" key="8">
    <source>
        <dbReference type="ARBA" id="ARBA00023170"/>
    </source>
</evidence>
<keyword evidence="8 11" id="KW-0675">Receptor</keyword>
<dbReference type="InterPro" id="IPR048285">
    <property type="entry name" value="Integrin_alpha_Ig-like_2"/>
</dbReference>
<keyword evidence="6 11" id="KW-0401">Integrin</keyword>
<dbReference type="SUPFAM" id="SSF69179">
    <property type="entry name" value="Integrin domains"/>
    <property type="match status" value="3"/>
</dbReference>
<dbReference type="InterPro" id="IPR032695">
    <property type="entry name" value="Integrin_dom_sf"/>
</dbReference>
<evidence type="ECO:0000256" key="10">
    <source>
        <dbReference type="PROSITE-ProRule" id="PRU00803"/>
    </source>
</evidence>
<dbReference type="PANTHER" id="PTHR23220:SF9">
    <property type="entry name" value="INTEGRIN ALPHA-6"/>
    <property type="match status" value="1"/>
</dbReference>
<evidence type="ECO:0000259" key="15">
    <source>
        <dbReference type="Pfam" id="PF20806"/>
    </source>
</evidence>
<dbReference type="GO" id="GO:0008305">
    <property type="term" value="C:integrin complex"/>
    <property type="evidence" value="ECO:0007669"/>
    <property type="project" value="InterPro"/>
</dbReference>
<proteinExistence type="inferred from homology"/>
<evidence type="ECO:0000256" key="3">
    <source>
        <dbReference type="ARBA" id="ARBA00022692"/>
    </source>
</evidence>
<dbReference type="GO" id="GO:0005178">
    <property type="term" value="F:integrin binding"/>
    <property type="evidence" value="ECO:0007669"/>
    <property type="project" value="TreeGrafter"/>
</dbReference>
<feature type="region of interest" description="Disordered" evidence="12">
    <location>
        <begin position="594"/>
        <end position="614"/>
    </location>
</feature>
<keyword evidence="9" id="KW-0325">Glycoprotein</keyword>
<keyword evidence="3 11" id="KW-0812">Transmembrane</keyword>
<keyword evidence="7 11" id="KW-0472">Membrane</keyword>
<comment type="caution">
    <text evidence="16">The sequence shown here is derived from an EMBL/GenBank/DDBJ whole genome shotgun (WGS) entry which is preliminary data.</text>
</comment>
<dbReference type="Pfam" id="PF08441">
    <property type="entry name" value="Integrin_A_Ig_1"/>
    <property type="match status" value="1"/>
</dbReference>
<evidence type="ECO:0000256" key="12">
    <source>
        <dbReference type="SAM" id="MobiDB-lite"/>
    </source>
</evidence>
<dbReference type="InterPro" id="IPR048286">
    <property type="entry name" value="Integrin_alpha_Ig-like_3"/>
</dbReference>
<dbReference type="GO" id="GO:0050900">
    <property type="term" value="P:leukocyte migration"/>
    <property type="evidence" value="ECO:0007669"/>
    <property type="project" value="TreeGrafter"/>
</dbReference>
<evidence type="ECO:0000256" key="4">
    <source>
        <dbReference type="ARBA" id="ARBA00022889"/>
    </source>
</evidence>
<gene>
    <name evidence="16" type="ORF">D4764_09G0003530</name>
</gene>
<evidence type="ECO:0000259" key="14">
    <source>
        <dbReference type="Pfam" id="PF20805"/>
    </source>
</evidence>
<name>A0A5C6MJE1_9TELE</name>
<dbReference type="Gene3D" id="2.60.40.1460">
    <property type="entry name" value="Integrin domains. Chain A, domain 2"/>
    <property type="match status" value="1"/>
</dbReference>
<dbReference type="InterPro" id="IPR028994">
    <property type="entry name" value="Integrin_alpha_N"/>
</dbReference>
<feature type="domain" description="Integrin alpha first immunoglubulin-like" evidence="13">
    <location>
        <begin position="50"/>
        <end position="197"/>
    </location>
</feature>
<dbReference type="GO" id="GO:0007229">
    <property type="term" value="P:integrin-mediated signaling pathway"/>
    <property type="evidence" value="ECO:0007669"/>
    <property type="project" value="UniProtKB-KW"/>
</dbReference>